<name>A0A433CZ44_9FUNG</name>
<dbReference type="EMBL" id="RBNI01010169">
    <property type="protein sequence ID" value="RUP43854.1"/>
    <property type="molecule type" value="Genomic_DNA"/>
</dbReference>
<comment type="caution">
    <text evidence="1">The sequence shown here is derived from an EMBL/GenBank/DDBJ whole genome shotgun (WGS) entry which is preliminary data.</text>
</comment>
<dbReference type="AlphaFoldDB" id="A0A433CZ44"/>
<evidence type="ECO:0000313" key="2">
    <source>
        <dbReference type="Proteomes" id="UP000268093"/>
    </source>
</evidence>
<reference evidence="1 2" key="1">
    <citation type="journal article" date="2018" name="New Phytol.">
        <title>Phylogenomics of Endogonaceae and evolution of mycorrhizas within Mucoromycota.</title>
        <authorList>
            <person name="Chang Y."/>
            <person name="Desiro A."/>
            <person name="Na H."/>
            <person name="Sandor L."/>
            <person name="Lipzen A."/>
            <person name="Clum A."/>
            <person name="Barry K."/>
            <person name="Grigoriev I.V."/>
            <person name="Martin F.M."/>
            <person name="Stajich J.E."/>
            <person name="Smith M.E."/>
            <person name="Bonito G."/>
            <person name="Spatafora J.W."/>
        </authorList>
    </citation>
    <scope>NUCLEOTIDE SEQUENCE [LARGE SCALE GENOMIC DNA]</scope>
    <source>
        <strain evidence="1 2">GMNB39</strain>
    </source>
</reference>
<proteinExistence type="predicted"/>
<organism evidence="1 2">
    <name type="scientific">Jimgerdemannia flammicorona</name>
    <dbReference type="NCBI Taxonomy" id="994334"/>
    <lineage>
        <taxon>Eukaryota</taxon>
        <taxon>Fungi</taxon>
        <taxon>Fungi incertae sedis</taxon>
        <taxon>Mucoromycota</taxon>
        <taxon>Mucoromycotina</taxon>
        <taxon>Endogonomycetes</taxon>
        <taxon>Endogonales</taxon>
        <taxon>Endogonaceae</taxon>
        <taxon>Jimgerdemannia</taxon>
    </lineage>
</organism>
<keyword evidence="2" id="KW-1185">Reference proteome</keyword>
<dbReference type="Proteomes" id="UP000268093">
    <property type="component" value="Unassembled WGS sequence"/>
</dbReference>
<accession>A0A433CZ44</accession>
<evidence type="ECO:0000313" key="1">
    <source>
        <dbReference type="EMBL" id="RUP43854.1"/>
    </source>
</evidence>
<protein>
    <recommendedName>
        <fullName evidence="3">Ser-Thr-rich glycosyl-phosphatidyl-inositol-anchored membrane family-domain-containing protein</fullName>
    </recommendedName>
</protein>
<sequence>MSSSTQSSTRFCKSIPYKTNNRKKKMKPIFILVTLALVAGTFASPTWYNNKFFHVSSPTGATIWDTGSTQQASFYSNELTFNIHVDLVQLEGGDYHFVRTIRDSVSIGTGTVTYTVPPDLAGYDYYIQFTGYELKFYAGPITIKKVGGSESGHDHHD</sequence>
<gene>
    <name evidence="1" type="ORF">BC936DRAFT_136628</name>
</gene>
<evidence type="ECO:0008006" key="3">
    <source>
        <dbReference type="Google" id="ProtNLM"/>
    </source>
</evidence>